<evidence type="ECO:0000313" key="2">
    <source>
        <dbReference type="Proteomes" id="UP000652761"/>
    </source>
</evidence>
<protein>
    <submittedName>
        <fullName evidence="1">Uncharacterized protein</fullName>
    </submittedName>
</protein>
<dbReference type="AlphaFoldDB" id="A0A843VAP3"/>
<accession>A0A843VAP3</accession>
<reference evidence="1" key="1">
    <citation type="submission" date="2017-07" db="EMBL/GenBank/DDBJ databases">
        <title>Taro Niue Genome Assembly and Annotation.</title>
        <authorList>
            <person name="Atibalentja N."/>
            <person name="Keating K."/>
            <person name="Fields C.J."/>
        </authorList>
    </citation>
    <scope>NUCLEOTIDE SEQUENCE</scope>
    <source>
        <strain evidence="1">Niue_2</strain>
        <tissue evidence="1">Leaf</tissue>
    </source>
</reference>
<organism evidence="1 2">
    <name type="scientific">Colocasia esculenta</name>
    <name type="common">Wild taro</name>
    <name type="synonym">Arum esculentum</name>
    <dbReference type="NCBI Taxonomy" id="4460"/>
    <lineage>
        <taxon>Eukaryota</taxon>
        <taxon>Viridiplantae</taxon>
        <taxon>Streptophyta</taxon>
        <taxon>Embryophyta</taxon>
        <taxon>Tracheophyta</taxon>
        <taxon>Spermatophyta</taxon>
        <taxon>Magnoliopsida</taxon>
        <taxon>Liliopsida</taxon>
        <taxon>Araceae</taxon>
        <taxon>Aroideae</taxon>
        <taxon>Colocasieae</taxon>
        <taxon>Colocasia</taxon>
    </lineage>
</organism>
<evidence type="ECO:0000313" key="1">
    <source>
        <dbReference type="EMBL" id="MQL92985.1"/>
    </source>
</evidence>
<dbReference type="Proteomes" id="UP000652761">
    <property type="component" value="Unassembled WGS sequence"/>
</dbReference>
<proteinExistence type="predicted"/>
<keyword evidence="2" id="KW-1185">Reference proteome</keyword>
<comment type="caution">
    <text evidence="1">The sequence shown here is derived from an EMBL/GenBank/DDBJ whole genome shotgun (WGS) entry which is preliminary data.</text>
</comment>
<dbReference type="EMBL" id="NMUH01001506">
    <property type="protein sequence ID" value="MQL92985.1"/>
    <property type="molecule type" value="Genomic_DNA"/>
</dbReference>
<sequence length="131" mass="14795">MQSCILGNPNSCLSMVGGFLKPHTLYGKKKSSLNRKLTCQNRNLAFLVIIGLLKHHGCLNTLHQTLGTSFRTCWGCVEEFLVARDLWIDHKKLIFFPVRLLQPAQTIILVSSYGDYEVEEEEQVQDGNASE</sequence>
<gene>
    <name evidence="1" type="ORF">Taro_025625</name>
</gene>
<name>A0A843VAP3_COLES</name>